<evidence type="ECO:0000313" key="4">
    <source>
        <dbReference type="WBParaSite" id="Pan_g9584.t1"/>
    </source>
</evidence>
<reference evidence="4" key="2">
    <citation type="submission" date="2020-10" db="UniProtKB">
        <authorList>
            <consortium name="WormBaseParasite"/>
        </authorList>
    </citation>
    <scope>IDENTIFICATION</scope>
</reference>
<evidence type="ECO:0000259" key="2">
    <source>
        <dbReference type="Pfam" id="PF07707"/>
    </source>
</evidence>
<dbReference type="PANTHER" id="PTHR46306">
    <property type="entry name" value="BTB/POZ DOMAIN-CONTAINING PROTEIN 9"/>
    <property type="match status" value="1"/>
</dbReference>
<evidence type="ECO:0000313" key="3">
    <source>
        <dbReference type="Proteomes" id="UP000492821"/>
    </source>
</evidence>
<evidence type="ECO:0000259" key="1">
    <source>
        <dbReference type="Pfam" id="PF00651"/>
    </source>
</evidence>
<dbReference type="WBParaSite" id="Pan_g9584.t1">
    <property type="protein sequence ID" value="Pan_g9584.t1"/>
    <property type="gene ID" value="Pan_g9584"/>
</dbReference>
<dbReference type="SUPFAM" id="SSF54695">
    <property type="entry name" value="POZ domain"/>
    <property type="match status" value="1"/>
</dbReference>
<sequence length="482" mass="56393">MFSHNFIEAKTKTIVLKETKLQAFKHVLHYIYTDKNISTLLPIAGICEVLELADQYLLTGLMKTLLDCILKRTNLQSIFYITNKFYLFHFDDLTKVNIRRIANFAKTTFEAESFKTLLVPVLHALLNQYLNVPRSMVFEAVFGWMQANQDQKMHFPMLVRTMTLFMIREEEVNKLVEPIQYVDKAVIQAIKDESQNNENVYKLVEHNVFEYARCFPIASENRFMGLFIDLQDCFILNSLSFKILNTFARYTVSVCTDNKTWKKVVDRVLHSCCGFQELYFDERPIRYAKIQCTFQRGFEIDRNSIKLSYQLTIPKIDPKTTLFFPNQNMVTIEKGAEVVKNVPCGFQATTVRLPQPFTVNCIKMRCQSENGIKVFVSTDNEKWVRVAVLDALPSNKLAWRTVMFQQQPVSFIKIGRREISLTDVRWKLDVNNVVCFWCDTVNRDEVAETTISEWEREKAYFSNPLNVKKAIKRFLVKDDDEQ</sequence>
<dbReference type="GO" id="GO:0050804">
    <property type="term" value="P:modulation of chemical synaptic transmission"/>
    <property type="evidence" value="ECO:0007669"/>
    <property type="project" value="TreeGrafter"/>
</dbReference>
<dbReference type="GO" id="GO:0008344">
    <property type="term" value="P:adult locomotory behavior"/>
    <property type="evidence" value="ECO:0007669"/>
    <property type="project" value="TreeGrafter"/>
</dbReference>
<protein>
    <submittedName>
        <fullName evidence="4">BACK domain-containing protein</fullName>
    </submittedName>
</protein>
<dbReference type="Proteomes" id="UP000492821">
    <property type="component" value="Unassembled WGS sequence"/>
</dbReference>
<dbReference type="InterPro" id="IPR052407">
    <property type="entry name" value="BTB_POZ_domain_cont_9"/>
</dbReference>
<feature type="domain" description="BTB" evidence="1">
    <location>
        <begin position="1"/>
        <end position="65"/>
    </location>
</feature>
<keyword evidence="3" id="KW-1185">Reference proteome</keyword>
<reference evidence="3" key="1">
    <citation type="journal article" date="2013" name="Genetics">
        <title>The draft genome and transcriptome of Panagrellus redivivus are shaped by the harsh demands of a free-living lifestyle.</title>
        <authorList>
            <person name="Srinivasan J."/>
            <person name="Dillman A.R."/>
            <person name="Macchietto M.G."/>
            <person name="Heikkinen L."/>
            <person name="Lakso M."/>
            <person name="Fracchia K.M."/>
            <person name="Antoshechkin I."/>
            <person name="Mortazavi A."/>
            <person name="Wong G."/>
            <person name="Sternberg P.W."/>
        </authorList>
    </citation>
    <scope>NUCLEOTIDE SEQUENCE [LARGE SCALE GENOMIC DNA]</scope>
    <source>
        <strain evidence="3">MT8872</strain>
    </source>
</reference>
<dbReference type="GO" id="GO:0005737">
    <property type="term" value="C:cytoplasm"/>
    <property type="evidence" value="ECO:0007669"/>
    <property type="project" value="TreeGrafter"/>
</dbReference>
<name>A0A7E4WB62_PANRE</name>
<dbReference type="Gene3D" id="3.30.710.10">
    <property type="entry name" value="Potassium Channel Kv1.1, Chain A"/>
    <property type="match status" value="1"/>
</dbReference>
<dbReference type="InterPro" id="IPR011705">
    <property type="entry name" value="BACK"/>
</dbReference>
<organism evidence="3 4">
    <name type="scientific">Panagrellus redivivus</name>
    <name type="common">Microworm</name>
    <dbReference type="NCBI Taxonomy" id="6233"/>
    <lineage>
        <taxon>Eukaryota</taxon>
        <taxon>Metazoa</taxon>
        <taxon>Ecdysozoa</taxon>
        <taxon>Nematoda</taxon>
        <taxon>Chromadorea</taxon>
        <taxon>Rhabditida</taxon>
        <taxon>Tylenchina</taxon>
        <taxon>Panagrolaimomorpha</taxon>
        <taxon>Panagrolaimoidea</taxon>
        <taxon>Panagrolaimidae</taxon>
        <taxon>Panagrellus</taxon>
    </lineage>
</organism>
<proteinExistence type="predicted"/>
<dbReference type="PANTHER" id="PTHR46306:SF1">
    <property type="entry name" value="BTB_POZ DOMAIN-CONTAINING PROTEIN 9"/>
    <property type="match status" value="1"/>
</dbReference>
<feature type="domain" description="BACK" evidence="2">
    <location>
        <begin position="89"/>
        <end position="176"/>
    </location>
</feature>
<dbReference type="AlphaFoldDB" id="A0A7E4WB62"/>
<dbReference type="GO" id="GO:0048512">
    <property type="term" value="P:circadian behavior"/>
    <property type="evidence" value="ECO:0007669"/>
    <property type="project" value="TreeGrafter"/>
</dbReference>
<accession>A0A7E4WB62</accession>
<dbReference type="InterPro" id="IPR000210">
    <property type="entry name" value="BTB/POZ_dom"/>
</dbReference>
<dbReference type="Pfam" id="PF00651">
    <property type="entry name" value="BTB"/>
    <property type="match status" value="1"/>
</dbReference>
<dbReference type="Pfam" id="PF07707">
    <property type="entry name" value="BACK"/>
    <property type="match status" value="1"/>
</dbReference>
<dbReference type="InterPro" id="IPR011333">
    <property type="entry name" value="SKP1/BTB/POZ_sf"/>
</dbReference>